<keyword evidence="2" id="KW-0813">Transport</keyword>
<evidence type="ECO:0000256" key="3">
    <source>
        <dbReference type="ARBA" id="ARBA00022692"/>
    </source>
</evidence>
<dbReference type="GO" id="GO:0016020">
    <property type="term" value="C:membrane"/>
    <property type="evidence" value="ECO:0007669"/>
    <property type="project" value="UniProtKB-SubCell"/>
</dbReference>
<sequence>MQNHAAHFIFGFVASSLCCPVTNDTMRLDERQPLDDEAQLQALGHKGELKRNFSLISMLGLAFAILNSWTALSSSLGLALPSGGSTSVIWGLLTAGICNLALASSLAEFLSAYPTAGGQYHWVAVITPKKWVPLASFITGWINVSGWIALTTSGGLLASQLISGLIALHHPEFELKPWQVWLIYSAWTIIAFIINAFLNHLLPYINRTAFIWSIGGFGIVCITVLSCASPDYASAEFVFTEFINETNWPDGIAWLLGLLQGGFGLTGYDAVAHMIEEIPNAAVEGPKIMIYCVCIGTVTGFIFLTVLLFVSGGDAAAIISAAPGPLLQILYIATKSKAGATCLLMFPLVCILFAEIAIMTTSSRMTYAFARDGGLPFSKFFSTVHPRLGQPLNSLILAATLAILFGLILIGSSSAFNALISASVVALGVSYAIPIAINLCRGRKMLGPRAFVLPTPIGWAANILGVSYTTVTTVLFLFPPQLPVTTSNMNYCVVAFTIILFISTFQWFVDGRKNFTGPRADLNLDILEALTGQEQPEVDAPPSNAAVDELADTLK</sequence>
<proteinExistence type="predicted"/>
<organism evidence="6 7">
    <name type="scientific">Pyrenophora teres f. teres</name>
    <dbReference type="NCBI Taxonomy" id="97479"/>
    <lineage>
        <taxon>Eukaryota</taxon>
        <taxon>Fungi</taxon>
        <taxon>Dikarya</taxon>
        <taxon>Ascomycota</taxon>
        <taxon>Pezizomycotina</taxon>
        <taxon>Dothideomycetes</taxon>
        <taxon>Pleosporomycetidae</taxon>
        <taxon>Pleosporales</taxon>
        <taxon>Pleosporineae</taxon>
        <taxon>Pleosporaceae</taxon>
        <taxon>Pyrenophora</taxon>
    </lineage>
</organism>
<evidence type="ECO:0000256" key="1">
    <source>
        <dbReference type="ARBA" id="ARBA00004141"/>
    </source>
</evidence>
<evidence type="ECO:0000256" key="2">
    <source>
        <dbReference type="ARBA" id="ARBA00022448"/>
    </source>
</evidence>
<dbReference type="Proteomes" id="UP000472372">
    <property type="component" value="Chromosome 4"/>
</dbReference>
<dbReference type="FunFam" id="1.20.1740.10:FF:000046">
    <property type="entry name" value="Amino-acid permease, putative"/>
    <property type="match status" value="1"/>
</dbReference>
<gene>
    <name evidence="6" type="ORF">PTTW11_04447</name>
</gene>
<name>A0A6S6VZ47_9PLEO</name>
<keyword evidence="4" id="KW-1133">Transmembrane helix</keyword>
<dbReference type="AlphaFoldDB" id="A0A6S6VZ47"/>
<keyword evidence="3" id="KW-0812">Transmembrane</keyword>
<evidence type="ECO:0000256" key="4">
    <source>
        <dbReference type="ARBA" id="ARBA00022989"/>
    </source>
</evidence>
<dbReference type="Gene3D" id="1.20.1740.10">
    <property type="entry name" value="Amino acid/polyamine transporter I"/>
    <property type="match status" value="1"/>
</dbReference>
<dbReference type="PIRSF" id="PIRSF006060">
    <property type="entry name" value="AA_transporter"/>
    <property type="match status" value="1"/>
</dbReference>
<dbReference type="PANTHER" id="PTHR45649">
    <property type="entry name" value="AMINO-ACID PERMEASE BAT1"/>
    <property type="match status" value="1"/>
</dbReference>
<dbReference type="PANTHER" id="PTHR45649:SF14">
    <property type="entry name" value="GABA PERMEASE"/>
    <property type="match status" value="1"/>
</dbReference>
<evidence type="ECO:0000313" key="7">
    <source>
        <dbReference type="Proteomes" id="UP000472372"/>
    </source>
</evidence>
<reference evidence="6" key="1">
    <citation type="submission" date="2021-02" db="EMBL/GenBank/DDBJ databases">
        <authorList>
            <person name="Syme A R."/>
            <person name="Syme A R."/>
            <person name="Moolhuijzen P."/>
        </authorList>
    </citation>
    <scope>NUCLEOTIDE SEQUENCE</scope>
    <source>
        <strain evidence="6">W1-1</strain>
    </source>
</reference>
<keyword evidence="5" id="KW-0472">Membrane</keyword>
<dbReference type="GO" id="GO:0015101">
    <property type="term" value="F:organic cation transmembrane transporter activity"/>
    <property type="evidence" value="ECO:0007669"/>
    <property type="project" value="UniProtKB-ARBA"/>
</dbReference>
<evidence type="ECO:0000256" key="5">
    <source>
        <dbReference type="ARBA" id="ARBA00023136"/>
    </source>
</evidence>
<evidence type="ECO:0000313" key="6">
    <source>
        <dbReference type="EMBL" id="CAE7030214.1"/>
    </source>
</evidence>
<dbReference type="Pfam" id="PF13520">
    <property type="entry name" value="AA_permease_2"/>
    <property type="match status" value="1"/>
</dbReference>
<comment type="subcellular location">
    <subcellularLocation>
        <location evidence="1">Membrane</location>
        <topology evidence="1">Multi-pass membrane protein</topology>
    </subcellularLocation>
</comment>
<protein>
    <submittedName>
        <fullName evidence="6">GABA permease</fullName>
    </submittedName>
</protein>
<dbReference type="EMBL" id="HG992980">
    <property type="protein sequence ID" value="CAE7030214.1"/>
    <property type="molecule type" value="Genomic_DNA"/>
</dbReference>
<accession>A0A6S6VZ47</accession>
<dbReference type="InterPro" id="IPR002293">
    <property type="entry name" value="AA/rel_permease1"/>
</dbReference>